<keyword evidence="1" id="KW-0812">Transmembrane</keyword>
<sequence>MFRKLKDCWSEWSVPFVVITVLGGLVVGGIWYATRPTTYDFGNESRLVVPVGVFSADMRDKGNGVVVENGANVTVYNDSEEWRTLTVSYRKPNCGILDTHAFEDLPPKSSKTFGAETSKYEGMHVSVSDYAQKKRDKEAR</sequence>
<dbReference type="AlphaFoldDB" id="A0A1G2HVA5"/>
<comment type="caution">
    <text evidence="2">The sequence shown here is derived from an EMBL/GenBank/DDBJ whole genome shotgun (WGS) entry which is preliminary data.</text>
</comment>
<evidence type="ECO:0000256" key="1">
    <source>
        <dbReference type="SAM" id="Phobius"/>
    </source>
</evidence>
<protein>
    <submittedName>
        <fullName evidence="2">Uncharacterized protein</fullName>
    </submittedName>
</protein>
<dbReference type="Proteomes" id="UP000178774">
    <property type="component" value="Unassembled WGS sequence"/>
</dbReference>
<name>A0A1G2HVA5_9BACT</name>
<feature type="transmembrane region" description="Helical" evidence="1">
    <location>
        <begin position="12"/>
        <end position="33"/>
    </location>
</feature>
<keyword evidence="1" id="KW-0472">Membrane</keyword>
<organism evidence="2 3">
    <name type="scientific">Candidatus Staskawiczbacteria bacterium RIFCSPHIGHO2_01_FULL_41_41</name>
    <dbReference type="NCBI Taxonomy" id="1802203"/>
    <lineage>
        <taxon>Bacteria</taxon>
        <taxon>Candidatus Staskawicziibacteriota</taxon>
    </lineage>
</organism>
<dbReference type="EMBL" id="MHOP01000006">
    <property type="protein sequence ID" value="OGZ66339.1"/>
    <property type="molecule type" value="Genomic_DNA"/>
</dbReference>
<reference evidence="2 3" key="1">
    <citation type="journal article" date="2016" name="Nat. Commun.">
        <title>Thousands of microbial genomes shed light on interconnected biogeochemical processes in an aquifer system.</title>
        <authorList>
            <person name="Anantharaman K."/>
            <person name="Brown C.T."/>
            <person name="Hug L.A."/>
            <person name="Sharon I."/>
            <person name="Castelle C.J."/>
            <person name="Probst A.J."/>
            <person name="Thomas B.C."/>
            <person name="Singh A."/>
            <person name="Wilkins M.J."/>
            <person name="Karaoz U."/>
            <person name="Brodie E.L."/>
            <person name="Williams K.H."/>
            <person name="Hubbard S.S."/>
            <person name="Banfield J.F."/>
        </authorList>
    </citation>
    <scope>NUCLEOTIDE SEQUENCE [LARGE SCALE GENOMIC DNA]</scope>
</reference>
<evidence type="ECO:0000313" key="3">
    <source>
        <dbReference type="Proteomes" id="UP000178774"/>
    </source>
</evidence>
<gene>
    <name evidence="2" type="ORF">A2822_04745</name>
</gene>
<evidence type="ECO:0000313" key="2">
    <source>
        <dbReference type="EMBL" id="OGZ66339.1"/>
    </source>
</evidence>
<keyword evidence="1" id="KW-1133">Transmembrane helix</keyword>
<proteinExistence type="predicted"/>
<accession>A0A1G2HVA5</accession>